<dbReference type="SUPFAM" id="SSF47162">
    <property type="entry name" value="Apolipoprotein"/>
    <property type="match status" value="1"/>
</dbReference>
<keyword evidence="4" id="KW-1185">Reference proteome</keyword>
<sequence length="219" mass="24784">MRIQYLRLFLLSCIAALLSACSGPETPQEVTTAFWEAVIDDDRRDVARYSTLADPDGYDGFGSKWAGYQLAWGRVVIDGDEAIVETELARQQGARERSRSLVTYLVRRDGAWLVDYKRTTRSFSGGAIGDLFNELERLGEEFSSQFNDSADEVNTQMERMLEELGQAQQELGERASEAMEQSAEELRRALQELDAAIQRSLEEDRRQPPPEDDRPLHSA</sequence>
<dbReference type="RefSeq" id="WP_091514688.1">
    <property type="nucleotide sequence ID" value="NZ_FNFH01000005.1"/>
</dbReference>
<keyword evidence="2" id="KW-0732">Signal</keyword>
<name>A0A1G9CL60_9GAMM</name>
<feature type="chain" id="PRO_5011655528" description="DUF4878 domain-containing protein" evidence="2">
    <location>
        <begin position="21"/>
        <end position="219"/>
    </location>
</feature>
<dbReference type="STRING" id="658219.SAMN05216212_2549"/>
<proteinExistence type="predicted"/>
<dbReference type="OrthoDB" id="5566846at2"/>
<evidence type="ECO:0000313" key="4">
    <source>
        <dbReference type="Proteomes" id="UP000199305"/>
    </source>
</evidence>
<dbReference type="PROSITE" id="PS51257">
    <property type="entry name" value="PROKAR_LIPOPROTEIN"/>
    <property type="match status" value="1"/>
</dbReference>
<dbReference type="Gene3D" id="1.20.120.20">
    <property type="entry name" value="Apolipoprotein"/>
    <property type="match status" value="1"/>
</dbReference>
<gene>
    <name evidence="3" type="ORF">SAMN05216212_2549</name>
</gene>
<evidence type="ECO:0000313" key="3">
    <source>
        <dbReference type="EMBL" id="SDK52352.1"/>
    </source>
</evidence>
<dbReference type="AlphaFoldDB" id="A0A1G9CL60"/>
<dbReference type="EMBL" id="FNFH01000005">
    <property type="protein sequence ID" value="SDK52352.1"/>
    <property type="molecule type" value="Genomic_DNA"/>
</dbReference>
<feature type="region of interest" description="Disordered" evidence="1">
    <location>
        <begin position="197"/>
        <end position="219"/>
    </location>
</feature>
<evidence type="ECO:0000256" key="1">
    <source>
        <dbReference type="SAM" id="MobiDB-lite"/>
    </source>
</evidence>
<feature type="compositionally biased region" description="Basic and acidic residues" evidence="1">
    <location>
        <begin position="200"/>
        <end position="219"/>
    </location>
</feature>
<organism evidence="3 4">
    <name type="scientific">Microbulbifer yueqingensis</name>
    <dbReference type="NCBI Taxonomy" id="658219"/>
    <lineage>
        <taxon>Bacteria</taxon>
        <taxon>Pseudomonadati</taxon>
        <taxon>Pseudomonadota</taxon>
        <taxon>Gammaproteobacteria</taxon>
        <taxon>Cellvibrionales</taxon>
        <taxon>Microbulbiferaceae</taxon>
        <taxon>Microbulbifer</taxon>
    </lineage>
</organism>
<evidence type="ECO:0000256" key="2">
    <source>
        <dbReference type="SAM" id="SignalP"/>
    </source>
</evidence>
<dbReference type="Proteomes" id="UP000199305">
    <property type="component" value="Unassembled WGS sequence"/>
</dbReference>
<protein>
    <recommendedName>
        <fullName evidence="5">DUF4878 domain-containing protein</fullName>
    </recommendedName>
</protein>
<evidence type="ECO:0008006" key="5">
    <source>
        <dbReference type="Google" id="ProtNLM"/>
    </source>
</evidence>
<accession>A0A1G9CL60</accession>
<feature type="signal peptide" evidence="2">
    <location>
        <begin position="1"/>
        <end position="20"/>
    </location>
</feature>
<reference evidence="4" key="1">
    <citation type="submission" date="2016-10" db="EMBL/GenBank/DDBJ databases">
        <authorList>
            <person name="Varghese N."/>
            <person name="Submissions S."/>
        </authorList>
    </citation>
    <scope>NUCLEOTIDE SEQUENCE [LARGE SCALE GENOMIC DNA]</scope>
    <source>
        <strain evidence="4">CGMCC 1.10658</strain>
    </source>
</reference>